<gene>
    <name evidence="1" type="ORF">UFOVP1013_7</name>
    <name evidence="2" type="ORF">UFOVP1364_24</name>
    <name evidence="3" type="ORF">UFOVP1462_7</name>
    <name evidence="4" type="ORF">UFOVP1550_16</name>
</gene>
<sequence length="113" mass="12418">MAEPKPPTTQDLANWWLEETKSELKSVIPKAVEYGSSDLKVIGFALEQMSGKPAQVTHDELGIAFYVLGKVARLIGGYADGRAPSDDTWHDIAIYTKMAQYARENGGWGGFVE</sequence>
<protein>
    <submittedName>
        <fullName evidence="3">Uncharacterized protein</fullName>
    </submittedName>
</protein>
<name>A0A6J5SJ82_9CAUD</name>
<dbReference type="EMBL" id="LR797313">
    <property type="protein sequence ID" value="CAB4202612.1"/>
    <property type="molecule type" value="Genomic_DNA"/>
</dbReference>
<evidence type="ECO:0000313" key="2">
    <source>
        <dbReference type="EMBL" id="CAB4202612.1"/>
    </source>
</evidence>
<evidence type="ECO:0000313" key="1">
    <source>
        <dbReference type="EMBL" id="CAB4177881.1"/>
    </source>
</evidence>
<accession>A0A6J5SJ82</accession>
<dbReference type="EMBL" id="LR797410">
    <property type="protein sequence ID" value="CAB4213976.1"/>
    <property type="molecule type" value="Genomic_DNA"/>
</dbReference>
<dbReference type="EMBL" id="LR796960">
    <property type="protein sequence ID" value="CAB4177881.1"/>
    <property type="molecule type" value="Genomic_DNA"/>
</dbReference>
<reference evidence="3" key="1">
    <citation type="submission" date="2020-05" db="EMBL/GenBank/DDBJ databases">
        <authorList>
            <person name="Chiriac C."/>
            <person name="Salcher M."/>
            <person name="Ghai R."/>
            <person name="Kavagutti S V."/>
        </authorList>
    </citation>
    <scope>NUCLEOTIDE SEQUENCE</scope>
</reference>
<proteinExistence type="predicted"/>
<evidence type="ECO:0000313" key="4">
    <source>
        <dbReference type="EMBL" id="CAB5228626.1"/>
    </source>
</evidence>
<evidence type="ECO:0000313" key="3">
    <source>
        <dbReference type="EMBL" id="CAB4213976.1"/>
    </source>
</evidence>
<organism evidence="3">
    <name type="scientific">uncultured Caudovirales phage</name>
    <dbReference type="NCBI Taxonomy" id="2100421"/>
    <lineage>
        <taxon>Viruses</taxon>
        <taxon>Duplodnaviria</taxon>
        <taxon>Heunggongvirae</taxon>
        <taxon>Uroviricota</taxon>
        <taxon>Caudoviricetes</taxon>
        <taxon>Peduoviridae</taxon>
        <taxon>Maltschvirus</taxon>
        <taxon>Maltschvirus maltsch</taxon>
    </lineage>
</organism>
<dbReference type="EMBL" id="LR798392">
    <property type="protein sequence ID" value="CAB5228626.1"/>
    <property type="molecule type" value="Genomic_DNA"/>
</dbReference>